<evidence type="ECO:0000313" key="1">
    <source>
        <dbReference type="EMBL" id="RAJ10368.1"/>
    </source>
</evidence>
<protein>
    <submittedName>
        <fullName evidence="1">Uncharacterized protein</fullName>
    </submittedName>
</protein>
<proteinExistence type="predicted"/>
<dbReference type="AlphaFoldDB" id="A0A327R2T3"/>
<reference evidence="1 2" key="1">
    <citation type="submission" date="2018-06" db="EMBL/GenBank/DDBJ databases">
        <title>Genomic Encyclopedia of Archaeal and Bacterial Type Strains, Phase II (KMG-II): from individual species to whole genera.</title>
        <authorList>
            <person name="Goeker M."/>
        </authorList>
    </citation>
    <scope>NUCLEOTIDE SEQUENCE [LARGE SCALE GENOMIC DNA]</scope>
    <source>
        <strain evidence="1 2">DSM 23522</strain>
    </source>
</reference>
<sequence length="225" mass="26769">MNYIRHLNSVFQHFAKDSRLNPTHVSLYMALFQFWNINRFPEIFYINREEVMEMAKIGSKATYHRCLRRLDDWKYIHYMPSHNPFKGSKIRLLKFCTTSGTTTGTSNEQVVEQALVPNINYNKQIKTENKRSKERHPKNEDAVIKFFKKNKWPIMEGTKFYNHYQGVGWKVGRKSTIEDWKAMAKKWMLRAMESDREGAFLGRSNNKLKKDFLDISINKNYGEPL</sequence>
<organism evidence="1 2">
    <name type="scientific">Arenibacter echinorum</name>
    <dbReference type="NCBI Taxonomy" id="440515"/>
    <lineage>
        <taxon>Bacteria</taxon>
        <taxon>Pseudomonadati</taxon>
        <taxon>Bacteroidota</taxon>
        <taxon>Flavobacteriia</taxon>
        <taxon>Flavobacteriales</taxon>
        <taxon>Flavobacteriaceae</taxon>
        <taxon>Arenibacter</taxon>
    </lineage>
</organism>
<dbReference type="EMBL" id="QLLN01000005">
    <property type="protein sequence ID" value="RAJ10368.1"/>
    <property type="molecule type" value="Genomic_DNA"/>
</dbReference>
<dbReference type="RefSeq" id="WP_192877654.1">
    <property type="nucleotide sequence ID" value="NZ_QLLN01000005.1"/>
</dbReference>
<name>A0A327R2T3_9FLAO</name>
<gene>
    <name evidence="1" type="ORF">LV92_03117</name>
</gene>
<dbReference type="Proteomes" id="UP000249696">
    <property type="component" value="Unassembled WGS sequence"/>
</dbReference>
<accession>A0A327R2T3</accession>
<keyword evidence="2" id="KW-1185">Reference proteome</keyword>
<comment type="caution">
    <text evidence="1">The sequence shown here is derived from an EMBL/GenBank/DDBJ whole genome shotgun (WGS) entry which is preliminary data.</text>
</comment>
<evidence type="ECO:0000313" key="2">
    <source>
        <dbReference type="Proteomes" id="UP000249696"/>
    </source>
</evidence>